<gene>
    <name evidence="6" type="ORF">PHJA_000723900</name>
</gene>
<evidence type="ECO:0000256" key="5">
    <source>
        <dbReference type="SAM" id="SignalP"/>
    </source>
</evidence>
<evidence type="ECO:0000313" key="6">
    <source>
        <dbReference type="EMBL" id="GFP85802.1"/>
    </source>
</evidence>
<keyword evidence="3 4" id="KW-0472">Membrane</keyword>
<keyword evidence="1 4" id="KW-0812">Transmembrane</keyword>
<protein>
    <submittedName>
        <fullName evidence="6">Wat1-related protein at2g39510</fullName>
    </submittedName>
</protein>
<evidence type="ECO:0000313" key="7">
    <source>
        <dbReference type="Proteomes" id="UP000653305"/>
    </source>
</evidence>
<feature type="chain" id="PRO_5032598416" evidence="5">
    <location>
        <begin position="24"/>
        <end position="171"/>
    </location>
</feature>
<dbReference type="OrthoDB" id="1728340at2759"/>
<feature type="transmembrane region" description="Helical" evidence="4">
    <location>
        <begin position="101"/>
        <end position="122"/>
    </location>
</feature>
<evidence type="ECO:0000256" key="3">
    <source>
        <dbReference type="ARBA" id="ARBA00023136"/>
    </source>
</evidence>
<dbReference type="AlphaFoldDB" id="A0A830BHZ4"/>
<reference evidence="6" key="1">
    <citation type="submission" date="2020-07" db="EMBL/GenBank/DDBJ databases">
        <title>Ethylene signaling mediates host invasion by parasitic plants.</title>
        <authorList>
            <person name="Yoshida S."/>
        </authorList>
    </citation>
    <scope>NUCLEOTIDE SEQUENCE</scope>
    <source>
        <strain evidence="6">Okayama</strain>
    </source>
</reference>
<keyword evidence="2 4" id="KW-1133">Transmembrane helix</keyword>
<accession>A0A830BHZ4</accession>
<organism evidence="6 7">
    <name type="scientific">Phtheirospermum japonicum</name>
    <dbReference type="NCBI Taxonomy" id="374723"/>
    <lineage>
        <taxon>Eukaryota</taxon>
        <taxon>Viridiplantae</taxon>
        <taxon>Streptophyta</taxon>
        <taxon>Embryophyta</taxon>
        <taxon>Tracheophyta</taxon>
        <taxon>Spermatophyta</taxon>
        <taxon>Magnoliopsida</taxon>
        <taxon>eudicotyledons</taxon>
        <taxon>Gunneridae</taxon>
        <taxon>Pentapetalae</taxon>
        <taxon>asterids</taxon>
        <taxon>lamiids</taxon>
        <taxon>Lamiales</taxon>
        <taxon>Orobanchaceae</taxon>
        <taxon>Orobanchaceae incertae sedis</taxon>
        <taxon>Phtheirospermum</taxon>
    </lineage>
</organism>
<sequence length="171" mass="19155">MGERCFWTVILVAAAAIFPAARGMWLDLPSSTRIPEHDIVIIVEETDCLQAKAFRVEEELSSEPLTATYQVMLAFELQILGKLSPVIGQNMFYAGMKYSSATFTSAMCNLISALTFVLAWILRIEKVNLKTVRSHAKIMGTLVTVENTTTLYDILKSWGLFERGRCGLRQL</sequence>
<dbReference type="EMBL" id="BMAC01000112">
    <property type="protein sequence ID" value="GFP85802.1"/>
    <property type="molecule type" value="Genomic_DNA"/>
</dbReference>
<comment type="caution">
    <text evidence="6">The sequence shown here is derived from an EMBL/GenBank/DDBJ whole genome shotgun (WGS) entry which is preliminary data.</text>
</comment>
<dbReference type="Proteomes" id="UP000653305">
    <property type="component" value="Unassembled WGS sequence"/>
</dbReference>
<evidence type="ECO:0000256" key="4">
    <source>
        <dbReference type="SAM" id="Phobius"/>
    </source>
</evidence>
<dbReference type="GO" id="GO:0022857">
    <property type="term" value="F:transmembrane transporter activity"/>
    <property type="evidence" value="ECO:0007669"/>
    <property type="project" value="InterPro"/>
</dbReference>
<dbReference type="PANTHER" id="PTHR31218">
    <property type="entry name" value="WAT1-RELATED PROTEIN"/>
    <property type="match status" value="1"/>
</dbReference>
<name>A0A830BHZ4_9LAMI</name>
<proteinExistence type="predicted"/>
<dbReference type="GO" id="GO:0016020">
    <property type="term" value="C:membrane"/>
    <property type="evidence" value="ECO:0007669"/>
    <property type="project" value="InterPro"/>
</dbReference>
<evidence type="ECO:0000256" key="2">
    <source>
        <dbReference type="ARBA" id="ARBA00022989"/>
    </source>
</evidence>
<feature type="signal peptide" evidence="5">
    <location>
        <begin position="1"/>
        <end position="23"/>
    </location>
</feature>
<keyword evidence="7" id="KW-1185">Reference proteome</keyword>
<dbReference type="InterPro" id="IPR030184">
    <property type="entry name" value="WAT1-related"/>
</dbReference>
<keyword evidence="5" id="KW-0732">Signal</keyword>
<evidence type="ECO:0000256" key="1">
    <source>
        <dbReference type="ARBA" id="ARBA00022692"/>
    </source>
</evidence>